<keyword evidence="5 6" id="KW-0539">Nucleus</keyword>
<evidence type="ECO:0000256" key="2">
    <source>
        <dbReference type="ARBA" id="ARBA00009418"/>
    </source>
</evidence>
<evidence type="ECO:0000313" key="10">
    <source>
        <dbReference type="Proteomes" id="UP000886998"/>
    </source>
</evidence>
<keyword evidence="4 6" id="KW-0698">rRNA processing</keyword>
<dbReference type="GO" id="GO:0030686">
    <property type="term" value="C:90S preribosome"/>
    <property type="evidence" value="ECO:0007669"/>
    <property type="project" value="TreeGrafter"/>
</dbReference>
<dbReference type="Pfam" id="PF06102">
    <property type="entry name" value="RRP36"/>
    <property type="match status" value="1"/>
</dbReference>
<keyword evidence="6" id="KW-0687">Ribonucleoprotein</keyword>
<dbReference type="GO" id="GO:0005730">
    <property type="term" value="C:nucleolus"/>
    <property type="evidence" value="ECO:0007669"/>
    <property type="project" value="UniProtKB-SubCell"/>
</dbReference>
<evidence type="ECO:0000313" key="9">
    <source>
        <dbReference type="EMBL" id="GFY65761.1"/>
    </source>
</evidence>
<evidence type="ECO:0000256" key="6">
    <source>
        <dbReference type="RuleBase" id="RU368027"/>
    </source>
</evidence>
<keyword evidence="7" id="KW-0175">Coiled coil</keyword>
<proteinExistence type="inferred from homology"/>
<dbReference type="PANTHER" id="PTHR21738">
    <property type="entry name" value="RIBOSOMAL RNA PROCESSING PROTEIN 36 HOMOLOG"/>
    <property type="match status" value="1"/>
</dbReference>
<protein>
    <recommendedName>
        <fullName evidence="6">rRNA biogenesis protein RRP36</fullName>
    </recommendedName>
</protein>
<comment type="similarity">
    <text evidence="2 6">Belongs to the RRP36 family.</text>
</comment>
<dbReference type="OrthoDB" id="448446at2759"/>
<dbReference type="Proteomes" id="UP000886998">
    <property type="component" value="Unassembled WGS sequence"/>
</dbReference>
<organism evidence="9 10">
    <name type="scientific">Trichonephila inaurata madagascariensis</name>
    <dbReference type="NCBI Taxonomy" id="2747483"/>
    <lineage>
        <taxon>Eukaryota</taxon>
        <taxon>Metazoa</taxon>
        <taxon>Ecdysozoa</taxon>
        <taxon>Arthropoda</taxon>
        <taxon>Chelicerata</taxon>
        <taxon>Arachnida</taxon>
        <taxon>Araneae</taxon>
        <taxon>Araneomorphae</taxon>
        <taxon>Entelegynae</taxon>
        <taxon>Araneoidea</taxon>
        <taxon>Nephilidae</taxon>
        <taxon>Trichonephila</taxon>
        <taxon>Trichonephila inaurata</taxon>
    </lineage>
</organism>
<reference evidence="9" key="1">
    <citation type="submission" date="2020-08" db="EMBL/GenBank/DDBJ databases">
        <title>Multicomponent nature underlies the extraordinary mechanical properties of spider dragline silk.</title>
        <authorList>
            <person name="Kono N."/>
            <person name="Nakamura H."/>
            <person name="Mori M."/>
            <person name="Yoshida Y."/>
            <person name="Ohtoshi R."/>
            <person name="Malay A.D."/>
            <person name="Moran D.A.P."/>
            <person name="Tomita M."/>
            <person name="Numata K."/>
            <person name="Arakawa K."/>
        </authorList>
    </citation>
    <scope>NUCLEOTIDE SEQUENCE</scope>
</reference>
<dbReference type="AlphaFoldDB" id="A0A8X6Y6Z4"/>
<feature type="region of interest" description="Disordered" evidence="8">
    <location>
        <begin position="1"/>
        <end position="44"/>
    </location>
</feature>
<dbReference type="EMBL" id="BMAV01015682">
    <property type="protein sequence ID" value="GFY65761.1"/>
    <property type="molecule type" value="Genomic_DNA"/>
</dbReference>
<evidence type="ECO:0000256" key="5">
    <source>
        <dbReference type="ARBA" id="ARBA00023242"/>
    </source>
</evidence>
<comment type="caution">
    <text evidence="9">The sequence shown here is derived from an EMBL/GenBank/DDBJ whole genome shotgun (WGS) entry which is preliminary data.</text>
</comment>
<evidence type="ECO:0000256" key="3">
    <source>
        <dbReference type="ARBA" id="ARBA00022517"/>
    </source>
</evidence>
<accession>A0A8X6Y6Z4</accession>
<sequence>MSFKRENKNRPREQSSKKPVPVFRDVFQVKKRHHRDPRYDDLSGSYNPRIFMENYEFIKDIKEREKKELEYELENVGENETTKKEKLKYLLQRMENQERNRKLLEKQREEQLKEQEEIMEAAKQGKKPYIPRKTEIKTKQLVQTFQSLKKSHRLEKYMERKRKKNFSKDRKRFFE</sequence>
<keyword evidence="10" id="KW-1185">Reference proteome</keyword>
<keyword evidence="3 6" id="KW-0690">Ribosome biogenesis</keyword>
<comment type="function">
    <text evidence="6">Component of the 90S pre-ribosome involved in the maturation of rRNAs. Required for early cleavages of the pre-RNAs in the 40S ribosomal subunit maturation pathway.</text>
</comment>
<dbReference type="InterPro" id="IPR009292">
    <property type="entry name" value="RRP36"/>
</dbReference>
<evidence type="ECO:0000256" key="4">
    <source>
        <dbReference type="ARBA" id="ARBA00022552"/>
    </source>
</evidence>
<dbReference type="PANTHER" id="PTHR21738:SF0">
    <property type="entry name" value="RIBOSOMAL RNA PROCESSING PROTEIN 36 HOMOLOG"/>
    <property type="match status" value="1"/>
</dbReference>
<dbReference type="GO" id="GO:0000462">
    <property type="term" value="P:maturation of SSU-rRNA from tricistronic rRNA transcript (SSU-rRNA, 5.8S rRNA, LSU-rRNA)"/>
    <property type="evidence" value="ECO:0007669"/>
    <property type="project" value="TreeGrafter"/>
</dbReference>
<name>A0A8X6Y6Z4_9ARAC</name>
<feature type="coiled-coil region" evidence="7">
    <location>
        <begin position="52"/>
        <end position="125"/>
    </location>
</feature>
<comment type="subcellular location">
    <subcellularLocation>
        <location evidence="1 6">Nucleus</location>
        <location evidence="1 6">Nucleolus</location>
    </subcellularLocation>
</comment>
<evidence type="ECO:0000256" key="1">
    <source>
        <dbReference type="ARBA" id="ARBA00004604"/>
    </source>
</evidence>
<comment type="subunit">
    <text evidence="6">Associates with 90S and pre-40S pre-ribosomal particles.</text>
</comment>
<evidence type="ECO:0000256" key="7">
    <source>
        <dbReference type="SAM" id="Coils"/>
    </source>
</evidence>
<feature type="compositionally biased region" description="Basic and acidic residues" evidence="8">
    <location>
        <begin position="1"/>
        <end position="16"/>
    </location>
</feature>
<gene>
    <name evidence="9" type="primary">X975_18190</name>
    <name evidence="9" type="ORF">TNIN_69191</name>
</gene>
<evidence type="ECO:0000256" key="8">
    <source>
        <dbReference type="SAM" id="MobiDB-lite"/>
    </source>
</evidence>